<dbReference type="InterPro" id="IPR043151">
    <property type="entry name" value="BAH_sf"/>
</dbReference>
<feature type="region of interest" description="Disordered" evidence="1">
    <location>
        <begin position="649"/>
        <end position="676"/>
    </location>
</feature>
<gene>
    <name evidence="3" type="ORF">AMTR_s00002p00103600</name>
</gene>
<dbReference type="PANTHER" id="PTHR31917:SF58">
    <property type="entry name" value="AGENET AND BROMO-ADJACENT HOMOLOGY (BAH) DOMAIN-CONTAINING PROTEIN"/>
    <property type="match status" value="1"/>
</dbReference>
<dbReference type="InterPro" id="IPR001025">
    <property type="entry name" value="BAH_dom"/>
</dbReference>
<evidence type="ECO:0000313" key="3">
    <source>
        <dbReference type="EMBL" id="ERN00984.1"/>
    </source>
</evidence>
<dbReference type="EMBL" id="KI394767">
    <property type="protein sequence ID" value="ERN00984.1"/>
    <property type="molecule type" value="Genomic_DNA"/>
</dbReference>
<dbReference type="HOGENOM" id="CLU_014967_2_1_1"/>
<evidence type="ECO:0000259" key="2">
    <source>
        <dbReference type="PROSITE" id="PS51038"/>
    </source>
</evidence>
<dbReference type="Pfam" id="PF01426">
    <property type="entry name" value="BAH"/>
    <property type="match status" value="1"/>
</dbReference>
<dbReference type="OMA" id="NNCASHQ"/>
<dbReference type="CDD" id="cd20405">
    <property type="entry name" value="Tudor_Agenet_AtDUF_rpt1_3"/>
    <property type="match status" value="1"/>
</dbReference>
<dbReference type="InterPro" id="IPR008395">
    <property type="entry name" value="Agenet-like_dom"/>
</dbReference>
<dbReference type="PROSITE" id="PS51038">
    <property type="entry name" value="BAH"/>
    <property type="match status" value="1"/>
</dbReference>
<dbReference type="Proteomes" id="UP000017836">
    <property type="component" value="Unassembled WGS sequence"/>
</dbReference>
<accession>W1P024</accession>
<proteinExistence type="predicted"/>
<dbReference type="GO" id="GO:0003682">
    <property type="term" value="F:chromatin binding"/>
    <property type="evidence" value="ECO:0007669"/>
    <property type="project" value="InterPro"/>
</dbReference>
<dbReference type="KEGG" id="atr:18429059"/>
<dbReference type="Pfam" id="PF05641">
    <property type="entry name" value="Agenet"/>
    <property type="match status" value="1"/>
</dbReference>
<evidence type="ECO:0000313" key="4">
    <source>
        <dbReference type="Proteomes" id="UP000017836"/>
    </source>
</evidence>
<dbReference type="eggNOG" id="ENOG502QT14">
    <property type="taxonomic scope" value="Eukaryota"/>
</dbReference>
<dbReference type="Gene3D" id="2.30.30.490">
    <property type="match status" value="1"/>
</dbReference>
<evidence type="ECO:0000256" key="1">
    <source>
        <dbReference type="SAM" id="MobiDB-lite"/>
    </source>
</evidence>
<dbReference type="AlphaFoldDB" id="W1P024"/>
<name>W1P024_AMBTC</name>
<organism evidence="3 4">
    <name type="scientific">Amborella trichopoda</name>
    <dbReference type="NCBI Taxonomy" id="13333"/>
    <lineage>
        <taxon>Eukaryota</taxon>
        <taxon>Viridiplantae</taxon>
        <taxon>Streptophyta</taxon>
        <taxon>Embryophyta</taxon>
        <taxon>Tracheophyta</taxon>
        <taxon>Spermatophyta</taxon>
        <taxon>Magnoliopsida</taxon>
        <taxon>Amborellales</taxon>
        <taxon>Amborellaceae</taxon>
        <taxon>Amborella</taxon>
    </lineage>
</organism>
<protein>
    <recommendedName>
        <fullName evidence="2">BAH domain-containing protein</fullName>
    </recommendedName>
</protein>
<reference evidence="4" key="1">
    <citation type="journal article" date="2013" name="Science">
        <title>The Amborella genome and the evolution of flowering plants.</title>
        <authorList>
            <consortium name="Amborella Genome Project"/>
        </authorList>
    </citation>
    <scope>NUCLEOTIDE SEQUENCE [LARGE SCALE GENOMIC DNA]</scope>
</reference>
<dbReference type="SMART" id="SM00743">
    <property type="entry name" value="Agenet"/>
    <property type="match status" value="2"/>
</dbReference>
<dbReference type="OrthoDB" id="1883212at2759"/>
<sequence>MGKVFVEWEERLVSNDKGRRVVHYYLKDRNGVPDLAVIGEEKSLRHMFYRVPDQFLRHVQFSEFMDSTSLRWRSRREVVDWLSSFLAVSSDGGQETKAGQEIKDSVSFQSSPMHSRFVDDEDGSPDRIPSTKGISSRKLRHNSQDFAWLGTPWTCRKRLRHYVSFSRNGVTISVNEFVYVMVEDNERHVAYVEDMYDDSRGRKKVLVRWFNKINEVGNVLPSNFNDREIFCTPCLQVLSVECVDGLATVLSPLHFDKYVKEARSTRWQPYLCHREIDNDDIKPYNITQLQGYWNQKILSYMYTSTQNDYSNHLPSPSLSNDEADLLDGHHNKIQKNHIESLRFNYGDVHLRVDGNAKGTSMEIHNFGGSNPFAYTQSAVSLPKFEEERQQQLSANCPIEVLSQDSGIRGCWFRGVVLKKRKDKMKIRYLDLQNAEETGSLEEWVLASRVASPDRLGLRLCGRHMVRPSPAPNNRCTDIDIGSFVDAWWHDGWWEGLVIHMESQDLIHVYFPGEQKTSVFGSDKLRSSQEWVNNKWIAIKNRRDLAVTLFSRLDGQNIGITFKSSQVLDFERLHESTCPDGFNPSMASVEEKASNKSPNLREGLSSLGALSKPLADGKSEKVAGVVNLARDNSLASLRWNRSRKRSRLRESIVSLSNKRHSSGSSSRSSSSEEEDLGSFEHGFLIPKVMKRDRENCKSGFGATLPHLPNLVMSS</sequence>
<feature type="domain" description="BAH" evidence="2">
    <location>
        <begin position="170"/>
        <end position="287"/>
    </location>
</feature>
<feature type="region of interest" description="Disordered" evidence="1">
    <location>
        <begin position="111"/>
        <end position="135"/>
    </location>
</feature>
<feature type="region of interest" description="Disordered" evidence="1">
    <location>
        <begin position="580"/>
        <end position="600"/>
    </location>
</feature>
<dbReference type="Gramene" id="ERN00984">
    <property type="protein sequence ID" value="ERN00984"/>
    <property type="gene ID" value="AMTR_s00002p00103600"/>
</dbReference>
<keyword evidence="4" id="KW-1185">Reference proteome</keyword>
<dbReference type="InterPro" id="IPR014002">
    <property type="entry name" value="Agenet_dom_plant"/>
</dbReference>
<dbReference type="PANTHER" id="PTHR31917">
    <property type="entry name" value="AGENET DOMAIN-CONTAINING PROTEIN-RELATED"/>
    <property type="match status" value="1"/>
</dbReference>